<dbReference type="RefSeq" id="WP_153270611.1">
    <property type="nucleotide sequence ID" value="NZ_CP043498.1"/>
</dbReference>
<name>A0A5Q0C3A1_9HYPH</name>
<gene>
    <name evidence="1" type="ORF">FZ934_07925</name>
</gene>
<dbReference type="Pfam" id="PF04883">
    <property type="entry name" value="HK97-gp10_like"/>
    <property type="match status" value="1"/>
</dbReference>
<dbReference type="AlphaFoldDB" id="A0A5Q0C3A1"/>
<protein>
    <submittedName>
        <fullName evidence="1">HK97 gp10 family phage protein</fullName>
    </submittedName>
</protein>
<evidence type="ECO:0000313" key="1">
    <source>
        <dbReference type="EMBL" id="QFY60366.1"/>
    </source>
</evidence>
<reference evidence="1 2" key="1">
    <citation type="submission" date="2019-08" db="EMBL/GenBank/DDBJ databases">
        <title>Prosopis cineraria nodule microbiome.</title>
        <authorList>
            <person name="Ali R."/>
            <person name="Chaluvadi S.R."/>
            <person name="Wang X."/>
        </authorList>
    </citation>
    <scope>NUCLEOTIDE SEQUENCE [LARGE SCALE GENOMIC DNA]</scope>
    <source>
        <strain evidence="1 2">BG7</strain>
    </source>
</reference>
<proteinExistence type="predicted"/>
<dbReference type="KEGG" id="rgr:FZ934_07925"/>
<dbReference type="EMBL" id="CP043498">
    <property type="protein sequence ID" value="QFY60366.1"/>
    <property type="molecule type" value="Genomic_DNA"/>
</dbReference>
<evidence type="ECO:0000313" key="2">
    <source>
        <dbReference type="Proteomes" id="UP000326881"/>
    </source>
</evidence>
<organism evidence="1 2">
    <name type="scientific">Rhizobium grahamii</name>
    <dbReference type="NCBI Taxonomy" id="1120045"/>
    <lineage>
        <taxon>Bacteria</taxon>
        <taxon>Pseudomonadati</taxon>
        <taxon>Pseudomonadota</taxon>
        <taxon>Alphaproteobacteria</taxon>
        <taxon>Hyphomicrobiales</taxon>
        <taxon>Rhizobiaceae</taxon>
        <taxon>Rhizobium/Agrobacterium group</taxon>
        <taxon>Rhizobium</taxon>
    </lineage>
</organism>
<dbReference type="OrthoDB" id="8480914at2"/>
<accession>A0A5Q0C3A1</accession>
<sequence length="121" mass="13828">MAVTKDAAEIARLFQSIPAQVKRDIEPAIDQGATEIMMRARYLAPSDDGDLRDSIRKEAGERELSVRVFTDSDHALYQEYGTVKMARNSFWWVAVNTTKKRVKRRIDRAISKAIDKAWGKK</sequence>
<dbReference type="NCBIfam" id="TIGR01725">
    <property type="entry name" value="phge_HK97_gp10"/>
    <property type="match status" value="1"/>
</dbReference>
<keyword evidence="2" id="KW-1185">Reference proteome</keyword>
<dbReference type="InterPro" id="IPR010064">
    <property type="entry name" value="HK97-gp10_tail"/>
</dbReference>
<dbReference type="Proteomes" id="UP000326881">
    <property type="component" value="Chromosome"/>
</dbReference>